<evidence type="ECO:0000313" key="3">
    <source>
        <dbReference type="Proteomes" id="UP001432000"/>
    </source>
</evidence>
<gene>
    <name evidence="2" type="ORF">WDS16_27920</name>
</gene>
<feature type="region of interest" description="Disordered" evidence="1">
    <location>
        <begin position="1"/>
        <end position="50"/>
    </location>
</feature>
<reference evidence="2 3" key="1">
    <citation type="submission" date="2024-03" db="EMBL/GenBank/DDBJ databases">
        <title>Natural products discovery in diverse microorganisms through a two-stage MS feature dereplication strategy.</title>
        <authorList>
            <person name="Zhang R."/>
        </authorList>
    </citation>
    <scope>NUCLEOTIDE SEQUENCE [LARGE SCALE GENOMIC DNA]</scope>
    <source>
        <strain evidence="2 3">18930</strain>
    </source>
</reference>
<evidence type="ECO:0000256" key="1">
    <source>
        <dbReference type="SAM" id="MobiDB-lite"/>
    </source>
</evidence>
<keyword evidence="3" id="KW-1185">Reference proteome</keyword>
<sequence length="50" mass="5253">MDTPASDSTGSDENAKLGEDGTIPNTEDGVAVGHTEKSSFEPEEDEQAQE</sequence>
<accession>A0ABZ2PJB1</accession>
<dbReference type="EMBL" id="CP147846">
    <property type="protein sequence ID" value="WXG68952.1"/>
    <property type="molecule type" value="Genomic_DNA"/>
</dbReference>
<name>A0ABZ2PJB1_9NOCA</name>
<feature type="compositionally biased region" description="Acidic residues" evidence="1">
    <location>
        <begin position="41"/>
        <end position="50"/>
    </location>
</feature>
<proteinExistence type="predicted"/>
<organism evidence="2 3">
    <name type="scientific">Rhodococcus sovatensis</name>
    <dbReference type="NCBI Taxonomy" id="1805840"/>
    <lineage>
        <taxon>Bacteria</taxon>
        <taxon>Bacillati</taxon>
        <taxon>Actinomycetota</taxon>
        <taxon>Actinomycetes</taxon>
        <taxon>Mycobacteriales</taxon>
        <taxon>Nocardiaceae</taxon>
        <taxon>Rhodococcus</taxon>
    </lineage>
</organism>
<dbReference type="Proteomes" id="UP001432000">
    <property type="component" value="Chromosome"/>
</dbReference>
<dbReference type="RefSeq" id="WP_338889481.1">
    <property type="nucleotide sequence ID" value="NZ_CP147846.1"/>
</dbReference>
<feature type="compositionally biased region" description="Polar residues" evidence="1">
    <location>
        <begin position="1"/>
        <end position="12"/>
    </location>
</feature>
<evidence type="ECO:0000313" key="2">
    <source>
        <dbReference type="EMBL" id="WXG68952.1"/>
    </source>
</evidence>
<protein>
    <submittedName>
        <fullName evidence="2">Uncharacterized protein</fullName>
    </submittedName>
</protein>